<evidence type="ECO:0000313" key="2">
    <source>
        <dbReference type="EMBL" id="BAX94268.1"/>
    </source>
</evidence>
<feature type="region of interest" description="Disordered" evidence="1">
    <location>
        <begin position="1"/>
        <end position="21"/>
    </location>
</feature>
<accession>A0A1Z4EMT8</accession>
<organism evidence="2 3">
    <name type="scientific">Mycobacterium shigaense</name>
    <dbReference type="NCBI Taxonomy" id="722731"/>
    <lineage>
        <taxon>Bacteria</taxon>
        <taxon>Bacillati</taxon>
        <taxon>Actinomycetota</taxon>
        <taxon>Actinomycetes</taxon>
        <taxon>Mycobacteriales</taxon>
        <taxon>Mycobacteriaceae</taxon>
        <taxon>Mycobacterium</taxon>
        <taxon>Mycobacterium simiae complex</taxon>
    </lineage>
</organism>
<protein>
    <submittedName>
        <fullName evidence="2">Uncharacterized protein</fullName>
    </submittedName>
</protein>
<reference evidence="3" key="1">
    <citation type="submission" date="2017-06" db="EMBL/GenBank/DDBJ databases">
        <title>Complete Genome Sequence of Mycobacterium shigaense.</title>
        <authorList>
            <person name="Fukano H."/>
            <person name="Yoshida M."/>
            <person name="Kazumi Y."/>
            <person name="Ogura Y."/>
            <person name="Mitarai S."/>
            <person name="Hayashi T."/>
            <person name="Hoshino Y."/>
        </authorList>
    </citation>
    <scope>NUCLEOTIDE SEQUENCE [LARGE SCALE GENOMIC DNA]</scope>
    <source>
        <strain evidence="3">UN-152</strain>
    </source>
</reference>
<name>A0A1Z4EMT8_9MYCO</name>
<sequence length="34" mass="3796">MTDPTIAENSPAQGLDWLRHRPAEHPALRGMVDL</sequence>
<dbReference type="AlphaFoldDB" id="A0A1Z4EMT8"/>
<dbReference type="KEGG" id="mshg:MSG_04147"/>
<gene>
    <name evidence="2" type="ORF">MSG_04147</name>
</gene>
<keyword evidence="3" id="KW-1185">Reference proteome</keyword>
<dbReference type="EMBL" id="AP018164">
    <property type="protein sequence ID" value="BAX94268.1"/>
    <property type="molecule type" value="Genomic_DNA"/>
</dbReference>
<evidence type="ECO:0000256" key="1">
    <source>
        <dbReference type="SAM" id="MobiDB-lite"/>
    </source>
</evidence>
<proteinExistence type="predicted"/>
<evidence type="ECO:0000313" key="3">
    <source>
        <dbReference type="Proteomes" id="UP000217736"/>
    </source>
</evidence>
<dbReference type="Proteomes" id="UP000217736">
    <property type="component" value="Chromosome"/>
</dbReference>